<protein>
    <recommendedName>
        <fullName evidence="13">PKD domain-containing protein</fullName>
    </recommendedName>
</protein>
<evidence type="ECO:0008006" key="13">
    <source>
        <dbReference type="Google" id="ProtNLM"/>
    </source>
</evidence>
<dbReference type="PANTHER" id="PTHR46730:SF4">
    <property type="entry name" value="POLYCYSTIC KIDNEY DISEASE PROTEIN 1-LIKE 1"/>
    <property type="match status" value="1"/>
</dbReference>
<organism evidence="11 12">
    <name type="scientific">Algoriphagus jejuensis</name>
    <dbReference type="NCBI Taxonomy" id="419934"/>
    <lineage>
        <taxon>Bacteria</taxon>
        <taxon>Pseudomonadati</taxon>
        <taxon>Bacteroidota</taxon>
        <taxon>Cytophagia</taxon>
        <taxon>Cytophagales</taxon>
        <taxon>Cyclobacteriaceae</taxon>
        <taxon>Algoriphagus</taxon>
    </lineage>
</organism>
<dbReference type="InterPro" id="IPR013783">
    <property type="entry name" value="Ig-like_fold"/>
</dbReference>
<evidence type="ECO:0000259" key="9">
    <source>
        <dbReference type="PROSITE" id="PS50093"/>
    </source>
</evidence>
<feature type="domain" description="PKD" evidence="9">
    <location>
        <begin position="199"/>
        <end position="264"/>
    </location>
</feature>
<dbReference type="InterPro" id="IPR000034">
    <property type="entry name" value="Laminin_IV"/>
</dbReference>
<evidence type="ECO:0000256" key="7">
    <source>
        <dbReference type="ARBA" id="ARBA00023157"/>
    </source>
</evidence>
<dbReference type="InterPro" id="IPR035986">
    <property type="entry name" value="PKD_dom_sf"/>
</dbReference>
<dbReference type="Proteomes" id="UP001500469">
    <property type="component" value="Unassembled WGS sequence"/>
</dbReference>
<proteinExistence type="predicted"/>
<evidence type="ECO:0000313" key="11">
    <source>
        <dbReference type="EMBL" id="GAA0878114.1"/>
    </source>
</evidence>
<evidence type="ECO:0000256" key="6">
    <source>
        <dbReference type="ARBA" id="ARBA00023136"/>
    </source>
</evidence>
<evidence type="ECO:0000256" key="1">
    <source>
        <dbReference type="ARBA" id="ARBA00004141"/>
    </source>
</evidence>
<keyword evidence="5" id="KW-1133">Transmembrane helix</keyword>
<dbReference type="PANTHER" id="PTHR46730">
    <property type="entry name" value="POLYCYSTIN-1"/>
    <property type="match status" value="1"/>
</dbReference>
<dbReference type="Pfam" id="PF18911">
    <property type="entry name" value="PKD_4"/>
    <property type="match status" value="1"/>
</dbReference>
<reference evidence="12" key="1">
    <citation type="journal article" date="2019" name="Int. J. Syst. Evol. Microbiol.">
        <title>The Global Catalogue of Microorganisms (GCM) 10K type strain sequencing project: providing services to taxonomists for standard genome sequencing and annotation.</title>
        <authorList>
            <consortium name="The Broad Institute Genomics Platform"/>
            <consortium name="The Broad Institute Genome Sequencing Center for Infectious Disease"/>
            <person name="Wu L."/>
            <person name="Ma J."/>
        </authorList>
    </citation>
    <scope>NUCLEOTIDE SEQUENCE [LARGE SCALE GENOMIC DNA]</scope>
    <source>
        <strain evidence="12">JCM 16112</strain>
    </source>
</reference>
<dbReference type="InterPro" id="IPR000601">
    <property type="entry name" value="PKD_dom"/>
</dbReference>
<feature type="domain" description="PKD" evidence="9">
    <location>
        <begin position="127"/>
        <end position="193"/>
    </location>
</feature>
<keyword evidence="12" id="KW-1185">Reference proteome</keyword>
<dbReference type="CDD" id="cd00146">
    <property type="entry name" value="PKD"/>
    <property type="match status" value="3"/>
</dbReference>
<evidence type="ECO:0000259" key="10">
    <source>
        <dbReference type="PROSITE" id="PS51115"/>
    </source>
</evidence>
<dbReference type="PROSITE" id="PS50093">
    <property type="entry name" value="PKD"/>
    <property type="match status" value="3"/>
</dbReference>
<accession>A0ABP3YBN6</accession>
<keyword evidence="4" id="KW-0677">Repeat</keyword>
<keyword evidence="6" id="KW-0472">Membrane</keyword>
<comment type="subcellular location">
    <subcellularLocation>
        <location evidence="1">Membrane</location>
        <topology evidence="1">Multi-pass membrane protein</topology>
    </subcellularLocation>
</comment>
<keyword evidence="2" id="KW-0812">Transmembrane</keyword>
<dbReference type="RefSeq" id="WP_343849285.1">
    <property type="nucleotide sequence ID" value="NZ_BAAAFI010000004.1"/>
</dbReference>
<evidence type="ECO:0000256" key="4">
    <source>
        <dbReference type="ARBA" id="ARBA00022737"/>
    </source>
</evidence>
<dbReference type="SMART" id="SM00281">
    <property type="entry name" value="LamB"/>
    <property type="match status" value="1"/>
</dbReference>
<dbReference type="Pfam" id="PF00801">
    <property type="entry name" value="PKD"/>
    <property type="match status" value="2"/>
</dbReference>
<comment type="caution">
    <text evidence="11">The sequence shown here is derived from an EMBL/GenBank/DDBJ whole genome shotgun (WGS) entry which is preliminary data.</text>
</comment>
<feature type="domain" description="PKD" evidence="9">
    <location>
        <begin position="41"/>
        <end position="107"/>
    </location>
</feature>
<dbReference type="Gene3D" id="2.60.40.10">
    <property type="entry name" value="Immunoglobulins"/>
    <property type="match status" value="3"/>
</dbReference>
<keyword evidence="8" id="KW-0325">Glycoprotein</keyword>
<sequence length="456" mass="49953">MGRSTIYLLLFLISFGCRDEDPEPVKVVANFTPENAKIKQGQSVEFEDISEGNPNKRNWTFAGGDPASSTESNPVVTYNAPGNYEVKLTVTGNGQGNSDTKTGIVEVRELVQVVVDFSADRLEIKTGESVNFEDTSEGSPTSWEWKFEGGNPSTSSEKNPVVSYASAGVFYVSLTARNGDTEATETKGAYIKVREPVQVIAEFKAEPSAIFEGQSVNFADLSEGAPTSWEWTFEGGSPSTSSAQNPTVNYEKEGSYAVTLTVHNEDTQQTKAISDFITVKKQEVKVSSDFAVDADGWKIIGDGQGGSNLFASYSPFKGLDDSGYIYAKDYVTGGVWYFLAPDKYSGDKSGFYGGEISFWLIQKSNMNNQFKSKDIILKGNGLEIFYYHDSFPGLDWTSYSVKLDESAAWYIETNKLASKDQIKSVLANITSVMIRGEFQTGADTGGLDQFEFLPKE</sequence>
<dbReference type="SUPFAM" id="SSF49299">
    <property type="entry name" value="PKD domain"/>
    <property type="match status" value="3"/>
</dbReference>
<keyword evidence="3" id="KW-0732">Signal</keyword>
<dbReference type="Pfam" id="PF00052">
    <property type="entry name" value="Laminin_B"/>
    <property type="match status" value="1"/>
</dbReference>
<evidence type="ECO:0000256" key="3">
    <source>
        <dbReference type="ARBA" id="ARBA00022729"/>
    </source>
</evidence>
<dbReference type="InterPro" id="IPR022409">
    <property type="entry name" value="PKD/Chitinase_dom"/>
</dbReference>
<dbReference type="EMBL" id="BAAAFI010000004">
    <property type="protein sequence ID" value="GAA0878114.1"/>
    <property type="molecule type" value="Genomic_DNA"/>
</dbReference>
<evidence type="ECO:0000256" key="8">
    <source>
        <dbReference type="ARBA" id="ARBA00023180"/>
    </source>
</evidence>
<keyword evidence="7" id="KW-1015">Disulfide bond</keyword>
<dbReference type="SMART" id="SM00089">
    <property type="entry name" value="PKD"/>
    <property type="match status" value="3"/>
</dbReference>
<evidence type="ECO:0000256" key="2">
    <source>
        <dbReference type="ARBA" id="ARBA00022692"/>
    </source>
</evidence>
<feature type="domain" description="Laminin IV type A" evidence="10">
    <location>
        <begin position="292"/>
        <end position="456"/>
    </location>
</feature>
<gene>
    <name evidence="11" type="ORF">GCM10009119_10820</name>
</gene>
<name>A0ABP3YBN6_9BACT</name>
<dbReference type="PROSITE" id="PS51257">
    <property type="entry name" value="PROKAR_LIPOPROTEIN"/>
    <property type="match status" value="1"/>
</dbReference>
<evidence type="ECO:0000256" key="5">
    <source>
        <dbReference type="ARBA" id="ARBA00022989"/>
    </source>
</evidence>
<dbReference type="PROSITE" id="PS51115">
    <property type="entry name" value="LAMININ_IVA"/>
    <property type="match status" value="1"/>
</dbReference>
<evidence type="ECO:0000313" key="12">
    <source>
        <dbReference type="Proteomes" id="UP001500469"/>
    </source>
</evidence>